<dbReference type="OMA" id="PASWWHE"/>
<dbReference type="KEGG" id="pti:PHATRDRAFT_48391"/>
<evidence type="ECO:0000256" key="1">
    <source>
        <dbReference type="SAM" id="MobiDB-lite"/>
    </source>
</evidence>
<reference evidence="3 4" key="1">
    <citation type="journal article" date="2008" name="Nature">
        <title>The Phaeodactylum genome reveals the evolutionary history of diatom genomes.</title>
        <authorList>
            <person name="Bowler C."/>
            <person name="Allen A.E."/>
            <person name="Badger J.H."/>
            <person name="Grimwood J."/>
            <person name="Jabbari K."/>
            <person name="Kuo A."/>
            <person name="Maheswari U."/>
            <person name="Martens C."/>
            <person name="Maumus F."/>
            <person name="Otillar R.P."/>
            <person name="Rayko E."/>
            <person name="Salamov A."/>
            <person name="Vandepoele K."/>
            <person name="Beszteri B."/>
            <person name="Gruber A."/>
            <person name="Heijde M."/>
            <person name="Katinka M."/>
            <person name="Mock T."/>
            <person name="Valentin K."/>
            <person name="Verret F."/>
            <person name="Berges J.A."/>
            <person name="Brownlee C."/>
            <person name="Cadoret J.P."/>
            <person name="Chiovitti A."/>
            <person name="Choi C.J."/>
            <person name="Coesel S."/>
            <person name="De Martino A."/>
            <person name="Detter J.C."/>
            <person name="Durkin C."/>
            <person name="Falciatore A."/>
            <person name="Fournet J."/>
            <person name="Haruta M."/>
            <person name="Huysman M.J."/>
            <person name="Jenkins B.D."/>
            <person name="Jiroutova K."/>
            <person name="Jorgensen R.E."/>
            <person name="Joubert Y."/>
            <person name="Kaplan A."/>
            <person name="Kroger N."/>
            <person name="Kroth P.G."/>
            <person name="La Roche J."/>
            <person name="Lindquist E."/>
            <person name="Lommer M."/>
            <person name="Martin-Jezequel V."/>
            <person name="Lopez P.J."/>
            <person name="Lucas S."/>
            <person name="Mangogna M."/>
            <person name="McGinnis K."/>
            <person name="Medlin L.K."/>
            <person name="Montsant A."/>
            <person name="Oudot-Le Secq M.P."/>
            <person name="Napoli C."/>
            <person name="Obornik M."/>
            <person name="Parker M.S."/>
            <person name="Petit J.L."/>
            <person name="Porcel B.M."/>
            <person name="Poulsen N."/>
            <person name="Robison M."/>
            <person name="Rychlewski L."/>
            <person name="Rynearson T.A."/>
            <person name="Schmutz J."/>
            <person name="Shapiro H."/>
            <person name="Siaut M."/>
            <person name="Stanley M."/>
            <person name="Sussman M.R."/>
            <person name="Taylor A.R."/>
            <person name="Vardi A."/>
            <person name="von Dassow P."/>
            <person name="Vyverman W."/>
            <person name="Willis A."/>
            <person name="Wyrwicz L.S."/>
            <person name="Rokhsar D.S."/>
            <person name="Weissenbach J."/>
            <person name="Armbrust E.V."/>
            <person name="Green B.R."/>
            <person name="Van de Peer Y."/>
            <person name="Grigoriev I.V."/>
        </authorList>
    </citation>
    <scope>NUCLEOTIDE SEQUENCE [LARGE SCALE GENOMIC DNA]</scope>
    <source>
        <strain evidence="3 4">CCAP 1055/1</strain>
    </source>
</reference>
<dbReference type="EMBL" id="CM000619">
    <property type="protein sequence ID" value="EEC45679.1"/>
    <property type="molecule type" value="Genomic_DNA"/>
</dbReference>
<evidence type="ECO:0000313" key="4">
    <source>
        <dbReference type="Proteomes" id="UP000000759"/>
    </source>
</evidence>
<dbReference type="PANTHER" id="PTHR12461:SF100">
    <property type="entry name" value="JMJC DOMAIN-CONTAINING PROTEIN 4"/>
    <property type="match status" value="1"/>
</dbReference>
<name>B7G6Z1_PHATC</name>
<evidence type="ECO:0000313" key="3">
    <source>
        <dbReference type="EMBL" id="EEC45679.1"/>
    </source>
</evidence>
<dbReference type="OrthoDB" id="415358at2759"/>
<feature type="region of interest" description="Disordered" evidence="1">
    <location>
        <begin position="99"/>
        <end position="120"/>
    </location>
</feature>
<dbReference type="PANTHER" id="PTHR12461">
    <property type="entry name" value="HYPOXIA-INDUCIBLE FACTOR 1 ALPHA INHIBITOR-RELATED"/>
    <property type="match status" value="1"/>
</dbReference>
<dbReference type="InterPro" id="IPR003347">
    <property type="entry name" value="JmjC_dom"/>
</dbReference>
<evidence type="ECO:0000259" key="2">
    <source>
        <dbReference type="PROSITE" id="PS51184"/>
    </source>
</evidence>
<sequence length="425" mass="47396">MSDAKRQRLASPPSTPIDEGNQTGYHTRQKEQGGYQGYRFAEKVEGAPDPILDVLSPAMDPQSFFENYVSKRRPCVLSGLPSDWKHAVTVEKMLERAGDGKVQVERRSDKHSPFGQNRNDDRQVDMTFREFVGKLRGEEKDLFYLSTQSTETSQNTSLFLTPCLQLLESGDLPGKLKIAGNLVLQSCNVWMGAAVGSSGLHHDFHDNFYVLLSGRKSFLLYPPSEAAHIPTYGTIDKVHPNGLISYQSRPTRADGVPDSITQAKMSDEVESENESADSSDDEDEAVLGRGFDYASDTENDDASAFLHGDHDEYETLIREEGESQGYKTVLRDEARPDHFAKPVGASCGEPNANPGIGCQIDLQAGQCLYLPASWFHSVTSYTEDFEGGNSIGPHIAFNYWFHPPDRNCFLAPYTDDHWRHEDSNR</sequence>
<dbReference type="Pfam" id="PF13621">
    <property type="entry name" value="Cupin_8"/>
    <property type="match status" value="1"/>
</dbReference>
<dbReference type="GeneID" id="7203586"/>
<feature type="compositionally biased region" description="Acidic residues" evidence="1">
    <location>
        <begin position="268"/>
        <end position="284"/>
    </location>
</feature>
<reference evidence="4" key="2">
    <citation type="submission" date="2008-08" db="EMBL/GenBank/DDBJ databases">
        <authorList>
            <consortium name="Diatom Consortium"/>
            <person name="Grigoriev I."/>
            <person name="Grimwood J."/>
            <person name="Kuo A."/>
            <person name="Otillar R.P."/>
            <person name="Salamov A."/>
            <person name="Detter J.C."/>
            <person name="Lindquist E."/>
            <person name="Shapiro H."/>
            <person name="Lucas S."/>
            <person name="Glavina del Rio T."/>
            <person name="Pitluck S."/>
            <person name="Rokhsar D."/>
            <person name="Bowler C."/>
        </authorList>
    </citation>
    <scope>GENOME REANNOTATION</scope>
    <source>
        <strain evidence="4">CCAP 1055/1</strain>
    </source>
</reference>
<dbReference type="Gene3D" id="2.60.120.10">
    <property type="entry name" value="Jelly Rolls"/>
    <property type="match status" value="2"/>
</dbReference>
<dbReference type="Proteomes" id="UP000000759">
    <property type="component" value="Chromosome 17"/>
</dbReference>
<protein>
    <recommendedName>
        <fullName evidence="2">JmjC domain-containing protein</fullName>
    </recommendedName>
</protein>
<dbReference type="PaxDb" id="2850-Phatr48391"/>
<feature type="region of interest" description="Disordered" evidence="1">
    <location>
        <begin position="1"/>
        <end position="35"/>
    </location>
</feature>
<organism evidence="3 4">
    <name type="scientific">Phaeodactylum tricornutum (strain CCAP 1055/1)</name>
    <dbReference type="NCBI Taxonomy" id="556484"/>
    <lineage>
        <taxon>Eukaryota</taxon>
        <taxon>Sar</taxon>
        <taxon>Stramenopiles</taxon>
        <taxon>Ochrophyta</taxon>
        <taxon>Bacillariophyta</taxon>
        <taxon>Bacillariophyceae</taxon>
        <taxon>Bacillariophycidae</taxon>
        <taxon>Naviculales</taxon>
        <taxon>Phaeodactylaceae</taxon>
        <taxon>Phaeodactylum</taxon>
    </lineage>
</organism>
<dbReference type="InterPro" id="IPR014710">
    <property type="entry name" value="RmlC-like_jellyroll"/>
</dbReference>
<dbReference type="InterPro" id="IPR041667">
    <property type="entry name" value="Cupin_8"/>
</dbReference>
<dbReference type="AlphaFoldDB" id="B7G6Z1"/>
<dbReference type="InParanoid" id="B7G6Z1"/>
<dbReference type="RefSeq" id="XP_002182943.1">
    <property type="nucleotide sequence ID" value="XM_002182907.1"/>
</dbReference>
<proteinExistence type="predicted"/>
<feature type="domain" description="JmjC" evidence="2">
    <location>
        <begin position="149"/>
        <end position="418"/>
    </location>
</feature>
<dbReference type="eggNOG" id="KOG2508">
    <property type="taxonomic scope" value="Eukaryota"/>
</dbReference>
<feature type="region of interest" description="Disordered" evidence="1">
    <location>
        <begin position="264"/>
        <end position="284"/>
    </location>
</feature>
<keyword evidence="4" id="KW-1185">Reference proteome</keyword>
<dbReference type="HOGENOM" id="CLU_017405_1_0_1"/>
<gene>
    <name evidence="3" type="ORF">PHATRDRAFT_48391</name>
</gene>
<dbReference type="SUPFAM" id="SSF51197">
    <property type="entry name" value="Clavaminate synthase-like"/>
    <property type="match status" value="1"/>
</dbReference>
<dbReference type="PROSITE" id="PS51184">
    <property type="entry name" value="JMJC"/>
    <property type="match status" value="1"/>
</dbReference>
<accession>B7G6Z1</accession>